<evidence type="ECO:0000256" key="1">
    <source>
        <dbReference type="ARBA" id="ARBA00001913"/>
    </source>
</evidence>
<sequence>MKLIPSLLIAAAVFLSSCTSDEFLDFRSPNDDLRISLLNASNESSFLAVFKGDTLLKESTLGLMVNGIDFTRDVVISELSSDEFDETWETVNGKQKLVRNHYNEYQVKVSKLDQPQYFYELVVRIYDKGFAYQYVFSKDAIGDSLQVEKELTELNFQRDFDYWAYNHEHHNLGPIRRSAKRMEKVEPPFVMQFSSDSFLAIHEGAILDLAPFSINASSNTNSLQFNTSYSSQSNAFSTSWRAFMLGERVGDLVESDLLVNLNEPNKIEDTSWIKPGRSMWDWRVWGYTAEDGFVYGPNTESHKRMIEFASENNVQYMLIDADWYGSEFSDASDPTTSKEGIDIVECMEYAKAKNIGIILYLNDIGAKKFGLERVLKQFSDWGAKGVKYGFMKGTPEDKVEQTRKVVELCAKYKLMVDFHDSPIAPSGDRRTYPNLVTKEFGHSQSDAKRSYFPETAVNQPLINMIAGPLDLCNGWFSLNSAHIGRSKVFEEIPGTVVAEVAKLITIYTGWAVLPDSPEEYKKKDDLFEIIRRMPGQYDSFKVLDAKLDEYVSIIRQSGDDWFIGSLTNREARTLTLDFGFLPEGGKYKATLYEDAADSHFLENKESYTIKNLEVDSESKLEVKLAAGGGHAVHLVKMN</sequence>
<evidence type="ECO:0000259" key="5">
    <source>
        <dbReference type="Pfam" id="PF14508"/>
    </source>
</evidence>
<evidence type="ECO:0000256" key="3">
    <source>
        <dbReference type="ARBA" id="ARBA00022837"/>
    </source>
</evidence>
<evidence type="ECO:0000259" key="6">
    <source>
        <dbReference type="Pfam" id="PF14509"/>
    </source>
</evidence>
<dbReference type="InterPro" id="IPR013785">
    <property type="entry name" value="Aldolase_TIM"/>
</dbReference>
<dbReference type="Pfam" id="PF14509">
    <property type="entry name" value="GH97_C"/>
    <property type="match status" value="1"/>
</dbReference>
<dbReference type="Pfam" id="PF14508">
    <property type="entry name" value="GH97_N"/>
    <property type="match status" value="1"/>
</dbReference>
<dbReference type="RefSeq" id="WP_283412934.1">
    <property type="nucleotide sequence ID" value="NZ_FXUA01000003.1"/>
</dbReference>
<dbReference type="InterPro" id="IPR029483">
    <property type="entry name" value="GH97_C"/>
</dbReference>
<dbReference type="EMBL" id="FXUA01000003">
    <property type="protein sequence ID" value="SMP22258.1"/>
    <property type="molecule type" value="Genomic_DNA"/>
</dbReference>
<dbReference type="PANTHER" id="PTHR35803">
    <property type="entry name" value="GLUCAN 1,4-ALPHA-GLUCOSIDASE SUSB-RELATED"/>
    <property type="match status" value="1"/>
</dbReference>
<evidence type="ECO:0000256" key="2">
    <source>
        <dbReference type="ARBA" id="ARBA00011245"/>
    </source>
</evidence>
<accession>A0ABY1NZS1</accession>
<dbReference type="PROSITE" id="PS51257">
    <property type="entry name" value="PROKAR_LIPOPROTEIN"/>
    <property type="match status" value="1"/>
</dbReference>
<evidence type="ECO:0000313" key="7">
    <source>
        <dbReference type="EMBL" id="SMP22258.1"/>
    </source>
</evidence>
<keyword evidence="8" id="KW-1185">Reference proteome</keyword>
<dbReference type="Proteomes" id="UP001157915">
    <property type="component" value="Unassembled WGS sequence"/>
</dbReference>
<feature type="domain" description="Glycosyl-hydrolase 97 C-terminal oligomerisation" evidence="6">
    <location>
        <begin position="537"/>
        <end position="634"/>
    </location>
</feature>
<keyword evidence="3" id="KW-0106">Calcium</keyword>
<dbReference type="Gene3D" id="3.20.20.70">
    <property type="entry name" value="Aldolase class I"/>
    <property type="match status" value="1"/>
</dbReference>
<comment type="caution">
    <text evidence="7">The sequence shown here is derived from an EMBL/GenBank/DDBJ whole genome shotgun (WGS) entry which is preliminary data.</text>
</comment>
<dbReference type="InterPro" id="IPR019563">
    <property type="entry name" value="GH97_catalytic"/>
</dbReference>
<reference evidence="7 8" key="1">
    <citation type="submission" date="2017-05" db="EMBL/GenBank/DDBJ databases">
        <authorList>
            <person name="Varghese N."/>
            <person name="Submissions S."/>
        </authorList>
    </citation>
    <scope>NUCLEOTIDE SEQUENCE [LARGE SCALE GENOMIC DNA]</scope>
    <source>
        <strain evidence="7 8">DSM 15360</strain>
    </source>
</reference>
<protein>
    <submittedName>
        <fullName evidence="7">Alpha-glucosidase</fullName>
    </submittedName>
</protein>
<name>A0ABY1NZS1_9BACT</name>
<dbReference type="InterPro" id="IPR029486">
    <property type="entry name" value="GH97_N"/>
</dbReference>
<comment type="cofactor">
    <cofactor evidence="1">
        <name>Ca(2+)</name>
        <dbReference type="ChEBI" id="CHEBI:29108"/>
    </cofactor>
</comment>
<feature type="domain" description="Glycosyl-hydrolase 97 catalytic" evidence="4">
    <location>
        <begin position="287"/>
        <end position="439"/>
    </location>
</feature>
<comment type="subunit">
    <text evidence="2">Monomer.</text>
</comment>
<dbReference type="InterPro" id="IPR014718">
    <property type="entry name" value="GH-type_carb-bd"/>
</dbReference>
<dbReference type="InterPro" id="IPR017853">
    <property type="entry name" value="GH"/>
</dbReference>
<gene>
    <name evidence="7" type="ORF">SAMN06265367_103421</name>
</gene>
<dbReference type="InterPro" id="IPR052720">
    <property type="entry name" value="Glycosyl_hydrolase_97"/>
</dbReference>
<proteinExistence type="predicted"/>
<feature type="domain" description="Glycosyl-hydrolase 97 N-terminal" evidence="5">
    <location>
        <begin position="27"/>
        <end position="264"/>
    </location>
</feature>
<dbReference type="Gene3D" id="2.70.98.10">
    <property type="match status" value="1"/>
</dbReference>
<evidence type="ECO:0000259" key="4">
    <source>
        <dbReference type="Pfam" id="PF10566"/>
    </source>
</evidence>
<dbReference type="Pfam" id="PF10566">
    <property type="entry name" value="Glyco_hydro_97"/>
    <property type="match status" value="1"/>
</dbReference>
<evidence type="ECO:0000313" key="8">
    <source>
        <dbReference type="Proteomes" id="UP001157915"/>
    </source>
</evidence>
<dbReference type="SUPFAM" id="SSF51445">
    <property type="entry name" value="(Trans)glycosidases"/>
    <property type="match status" value="1"/>
</dbReference>
<organism evidence="7 8">
    <name type="scientific">Algoriphagus winogradskyi</name>
    <dbReference type="NCBI Taxonomy" id="237017"/>
    <lineage>
        <taxon>Bacteria</taxon>
        <taxon>Pseudomonadati</taxon>
        <taxon>Bacteroidota</taxon>
        <taxon>Cytophagia</taxon>
        <taxon>Cytophagales</taxon>
        <taxon>Cyclobacteriaceae</taxon>
        <taxon>Algoriphagus</taxon>
    </lineage>
</organism>